<protein>
    <recommendedName>
        <fullName evidence="14">Protein translocation complex subunit Sss1</fullName>
    </recommendedName>
</protein>
<reference evidence="13" key="1">
    <citation type="journal article" date="2011" name="Genome Biol.">
        <title>Comparative and functional genomics provide insights into the pathogenicity of dermatophytic fungi.</title>
        <authorList>
            <person name="Burmester A."/>
            <person name="Shelest E."/>
            <person name="Gloeckner G."/>
            <person name="Heddergott C."/>
            <person name="Schindler S."/>
            <person name="Staib P."/>
            <person name="Heidel A."/>
            <person name="Felder M."/>
            <person name="Petzold A."/>
            <person name="Szafranski K."/>
            <person name="Feuermann M."/>
            <person name="Pedruzzi I."/>
            <person name="Priebe S."/>
            <person name="Groth M."/>
            <person name="Winkler R."/>
            <person name="Li W."/>
            <person name="Kniemeyer O."/>
            <person name="Schroeckh V."/>
            <person name="Hertweck C."/>
            <person name="Hube B."/>
            <person name="White T.C."/>
            <person name="Platzer M."/>
            <person name="Guthke R."/>
            <person name="Heitman J."/>
            <person name="Woestemeyer J."/>
            <person name="Zipfel P.F."/>
            <person name="Monod M."/>
            <person name="Brakhage A.A."/>
        </authorList>
    </citation>
    <scope>NUCLEOTIDE SEQUENCE [LARGE SCALE GENOMIC DNA]</scope>
    <source>
        <strain evidence="13">HKI 0517</strain>
    </source>
</reference>
<feature type="transmembrane region" description="Helical" evidence="11">
    <location>
        <begin position="261"/>
        <end position="282"/>
    </location>
</feature>
<evidence type="ECO:0008006" key="14">
    <source>
        <dbReference type="Google" id="ProtNLM"/>
    </source>
</evidence>
<evidence type="ECO:0000256" key="5">
    <source>
        <dbReference type="ARBA" id="ARBA00022824"/>
    </source>
</evidence>
<proteinExistence type="inferred from homology"/>
<dbReference type="Pfam" id="PF00584">
    <property type="entry name" value="SecE"/>
    <property type="match status" value="1"/>
</dbReference>
<comment type="similarity">
    <text evidence="2">Belongs to the SecE/SEC61-gamma family.</text>
</comment>
<evidence type="ECO:0000256" key="1">
    <source>
        <dbReference type="ARBA" id="ARBA00004389"/>
    </source>
</evidence>
<dbReference type="NCBIfam" id="TIGR00327">
    <property type="entry name" value="secE_euk_arch"/>
    <property type="match status" value="1"/>
</dbReference>
<dbReference type="GO" id="GO:0005789">
    <property type="term" value="C:endoplasmic reticulum membrane"/>
    <property type="evidence" value="ECO:0007669"/>
    <property type="project" value="UniProtKB-SubCell"/>
</dbReference>
<dbReference type="InterPro" id="IPR023391">
    <property type="entry name" value="Prot_translocase_SecE_dom_sf"/>
</dbReference>
<accession>D4DEL0</accession>
<evidence type="ECO:0000256" key="3">
    <source>
        <dbReference type="ARBA" id="ARBA00022448"/>
    </source>
</evidence>
<evidence type="ECO:0000256" key="2">
    <source>
        <dbReference type="ARBA" id="ARBA00008274"/>
    </source>
</evidence>
<dbReference type="GO" id="GO:0006886">
    <property type="term" value="P:intracellular protein transport"/>
    <property type="evidence" value="ECO:0007669"/>
    <property type="project" value="InterPro"/>
</dbReference>
<dbReference type="HAMAP" id="MF_00422">
    <property type="entry name" value="SecE"/>
    <property type="match status" value="1"/>
</dbReference>
<dbReference type="PROSITE" id="PS01067">
    <property type="entry name" value="SECE_SEC61G"/>
    <property type="match status" value="1"/>
</dbReference>
<feature type="region of interest" description="Disordered" evidence="10">
    <location>
        <begin position="60"/>
        <end position="99"/>
    </location>
</feature>
<keyword evidence="6" id="KW-0653">Protein transport</keyword>
<evidence type="ECO:0000256" key="7">
    <source>
        <dbReference type="ARBA" id="ARBA00022989"/>
    </source>
</evidence>
<dbReference type="GO" id="GO:0008320">
    <property type="term" value="F:protein transmembrane transporter activity"/>
    <property type="evidence" value="ECO:0007669"/>
    <property type="project" value="InterPro"/>
</dbReference>
<dbReference type="SUPFAM" id="SSF103456">
    <property type="entry name" value="Preprotein translocase SecE subunit"/>
    <property type="match status" value="1"/>
</dbReference>
<comment type="subcellular location">
    <subcellularLocation>
        <location evidence="1">Endoplasmic reticulum membrane</location>
        <topology evidence="1">Single-pass membrane protein</topology>
    </subcellularLocation>
</comment>
<dbReference type="GeneID" id="9584070"/>
<keyword evidence="5" id="KW-0256">Endoplasmic reticulum</keyword>
<dbReference type="PANTHER" id="PTHR12309">
    <property type="entry name" value="SEC61 GAMMA SUBUNIT"/>
    <property type="match status" value="1"/>
</dbReference>
<dbReference type="OrthoDB" id="2401875at2759"/>
<keyword evidence="13" id="KW-1185">Reference proteome</keyword>
<dbReference type="HOGENOM" id="CLU_880518_0_0_1"/>
<evidence type="ECO:0000313" key="12">
    <source>
        <dbReference type="EMBL" id="EFE39715.1"/>
    </source>
</evidence>
<evidence type="ECO:0000256" key="10">
    <source>
        <dbReference type="SAM" id="MobiDB-lite"/>
    </source>
</evidence>
<keyword evidence="3" id="KW-0813">Transport</keyword>
<comment type="caution">
    <text evidence="12">The sequence shown here is derived from an EMBL/GenBank/DDBJ whole genome shotgun (WGS) entry which is preliminary data.</text>
</comment>
<sequence length="316" mass="36937">MRGEGEQKNRRLSKNPARATENPVRYPGDEERSCEKAFDVTWTEWNNKFPKRHLNLYAKDRDGRRDRRRRNDDAEEDQQRGHRLLQKPTRKKRRERERDIDILRTPAVLQATRQFGPVAMSDAFQELADIPKDFVKDGMLFVNRCTKPDKREFLKISQAVGFGFLIMGAIGYFIKLIAPFEHLTIKPHKSNEKPQHPGSFMCEWPVLHKPLPTFTIPLFVIRHEHMSYCLQREKQQPIGVLRTDGKINMVATLRLRRFQPLIGAISSLSSFGGLISLHIFYFPCKLYEYTSFSFSNGHGYLPNWAIQFSNCNLRLT</sequence>
<dbReference type="EMBL" id="ACYE01000299">
    <property type="protein sequence ID" value="EFE39715.1"/>
    <property type="molecule type" value="Genomic_DNA"/>
</dbReference>
<evidence type="ECO:0000256" key="6">
    <source>
        <dbReference type="ARBA" id="ARBA00022927"/>
    </source>
</evidence>
<dbReference type="RefSeq" id="XP_003020333.1">
    <property type="nucleotide sequence ID" value="XM_003020287.1"/>
</dbReference>
<dbReference type="InterPro" id="IPR001901">
    <property type="entry name" value="Translocase_SecE/Sec61-g"/>
</dbReference>
<dbReference type="KEGG" id="tve:TRV_05577"/>
<organism evidence="12 13">
    <name type="scientific">Trichophyton verrucosum (strain HKI 0517)</name>
    <dbReference type="NCBI Taxonomy" id="663202"/>
    <lineage>
        <taxon>Eukaryota</taxon>
        <taxon>Fungi</taxon>
        <taxon>Dikarya</taxon>
        <taxon>Ascomycota</taxon>
        <taxon>Pezizomycotina</taxon>
        <taxon>Eurotiomycetes</taxon>
        <taxon>Eurotiomycetidae</taxon>
        <taxon>Onygenales</taxon>
        <taxon>Arthrodermataceae</taxon>
        <taxon>Trichophyton</taxon>
    </lineage>
</organism>
<feature type="transmembrane region" description="Helical" evidence="11">
    <location>
        <begin position="153"/>
        <end position="174"/>
    </location>
</feature>
<evidence type="ECO:0000256" key="11">
    <source>
        <dbReference type="SAM" id="Phobius"/>
    </source>
</evidence>
<dbReference type="AlphaFoldDB" id="D4DEL0"/>
<dbReference type="Proteomes" id="UP000008383">
    <property type="component" value="Unassembled WGS sequence"/>
</dbReference>
<gene>
    <name evidence="12" type="ORF">TRV_05577</name>
</gene>
<feature type="compositionally biased region" description="Basic and acidic residues" evidence="10">
    <location>
        <begin position="60"/>
        <end position="80"/>
    </location>
</feature>
<keyword evidence="8" id="KW-0811">Translocation</keyword>
<dbReference type="Gene3D" id="1.20.5.820">
    <property type="entry name" value="Preprotein translocase SecE subunit"/>
    <property type="match status" value="1"/>
</dbReference>
<keyword evidence="9 11" id="KW-0472">Membrane</keyword>
<name>D4DEL0_TRIVH</name>
<evidence type="ECO:0000256" key="4">
    <source>
        <dbReference type="ARBA" id="ARBA00022692"/>
    </source>
</evidence>
<feature type="compositionally biased region" description="Basic residues" evidence="10">
    <location>
        <begin position="81"/>
        <end position="95"/>
    </location>
</feature>
<evidence type="ECO:0000256" key="9">
    <source>
        <dbReference type="ARBA" id="ARBA00023136"/>
    </source>
</evidence>
<keyword evidence="7 11" id="KW-1133">Transmembrane helix</keyword>
<evidence type="ECO:0000313" key="13">
    <source>
        <dbReference type="Proteomes" id="UP000008383"/>
    </source>
</evidence>
<evidence type="ECO:0000256" key="8">
    <source>
        <dbReference type="ARBA" id="ARBA00023010"/>
    </source>
</evidence>
<dbReference type="InterPro" id="IPR008158">
    <property type="entry name" value="Translocase_Sec61-g"/>
</dbReference>
<keyword evidence="4 11" id="KW-0812">Transmembrane</keyword>
<dbReference type="GO" id="GO:0006605">
    <property type="term" value="P:protein targeting"/>
    <property type="evidence" value="ECO:0007669"/>
    <property type="project" value="InterPro"/>
</dbReference>
<feature type="region of interest" description="Disordered" evidence="10">
    <location>
        <begin position="1"/>
        <end position="34"/>
    </location>
</feature>